<dbReference type="Proteomes" id="UP000663879">
    <property type="component" value="Unassembled WGS sequence"/>
</dbReference>
<feature type="repeat" description="WD" evidence="3">
    <location>
        <begin position="214"/>
        <end position="247"/>
    </location>
</feature>
<dbReference type="InterPro" id="IPR001680">
    <property type="entry name" value="WD40_rpt"/>
</dbReference>
<keyword evidence="1 3" id="KW-0853">WD repeat</keyword>
<sequence length="450" mass="49895">MFSSLKSIGKNDKQRSLGDGTKSFIKNFYAKDLGLISSKSFIQNSNTIILNQIKLSKTRSIKSQPHSITWLNLDNVESRFLLAAKSDGNFVCVDTFQNCSTKENLKILFDSSSSRNGHVHSISCVQWYPIDSGMFFTSGMDQKFKVWDTNTLSVVDEYNLKQKIYSHHTSMSMANTNKTLIALALDNGQVRFIDLNCGSFTHTLKAHNHGHCVSVQWSPIDPNILTSAGSDGRILLWDIRSSKSCLNCLDLEKTINYRISKAVKSKNTISAVSSKAVSHTGPVIGLSYTNDGNHIISLGKDNALRLWNSNSGLNTLVNYGKIALNSVVAETCLQLSCTEMCSSNYVLVPSGPNLLGFDIMNGDLKYNLKGHFDSINCSVYNPALKEIYTGSKDKNVLIWRSENEEIIKYKPNTSTHSGSSLSTLLANMGRSEQNQTTDSNNRDSWSDDEN</sequence>
<dbReference type="InterPro" id="IPR019775">
    <property type="entry name" value="WD40_repeat_CS"/>
</dbReference>
<feature type="region of interest" description="Disordered" evidence="4">
    <location>
        <begin position="429"/>
        <end position="450"/>
    </location>
</feature>
<dbReference type="PROSITE" id="PS50294">
    <property type="entry name" value="WD_REPEATS_REGION"/>
    <property type="match status" value="2"/>
</dbReference>
<dbReference type="PROSITE" id="PS00678">
    <property type="entry name" value="WD_REPEATS_1"/>
    <property type="match status" value="2"/>
</dbReference>
<gene>
    <name evidence="5" type="ORF">OXX778_LOCUS3751</name>
</gene>
<dbReference type="GO" id="GO:0000109">
    <property type="term" value="C:nucleotide-excision repair complex"/>
    <property type="evidence" value="ECO:0007669"/>
    <property type="project" value="TreeGrafter"/>
</dbReference>
<evidence type="ECO:0000256" key="2">
    <source>
        <dbReference type="ARBA" id="ARBA00022737"/>
    </source>
</evidence>
<feature type="compositionally biased region" description="Polar residues" evidence="4">
    <location>
        <begin position="430"/>
        <end position="439"/>
    </location>
</feature>
<keyword evidence="2" id="KW-0677">Repeat</keyword>
<dbReference type="GO" id="GO:0043161">
    <property type="term" value="P:proteasome-mediated ubiquitin-dependent protein catabolic process"/>
    <property type="evidence" value="ECO:0007669"/>
    <property type="project" value="TreeGrafter"/>
</dbReference>
<protein>
    <recommendedName>
        <fullName evidence="7">DNA excision repair protein ERCC-8</fullName>
    </recommendedName>
</protein>
<dbReference type="InterPro" id="IPR036322">
    <property type="entry name" value="WD40_repeat_dom_sf"/>
</dbReference>
<dbReference type="GO" id="GO:0031464">
    <property type="term" value="C:Cul4A-RING E3 ubiquitin ligase complex"/>
    <property type="evidence" value="ECO:0007669"/>
    <property type="project" value="TreeGrafter"/>
</dbReference>
<keyword evidence="6" id="KW-1185">Reference proteome</keyword>
<dbReference type="OrthoDB" id="361494at2759"/>
<dbReference type="Pfam" id="PF00400">
    <property type="entry name" value="WD40"/>
    <property type="match status" value="4"/>
</dbReference>
<dbReference type="PANTHER" id="PTHR46202">
    <property type="entry name" value="DNA EXCISION REPAIR PROTEIN ERCC-8"/>
    <property type="match status" value="1"/>
</dbReference>
<dbReference type="EMBL" id="CAJNOC010000342">
    <property type="protein sequence ID" value="CAF0747840.1"/>
    <property type="molecule type" value="Genomic_DNA"/>
</dbReference>
<dbReference type="Gene3D" id="2.130.10.10">
    <property type="entry name" value="YVTN repeat-like/Quinoprotein amine dehydrogenase"/>
    <property type="match status" value="1"/>
</dbReference>
<organism evidence="5 6">
    <name type="scientific">Brachionus calyciflorus</name>
    <dbReference type="NCBI Taxonomy" id="104777"/>
    <lineage>
        <taxon>Eukaryota</taxon>
        <taxon>Metazoa</taxon>
        <taxon>Spiralia</taxon>
        <taxon>Gnathifera</taxon>
        <taxon>Rotifera</taxon>
        <taxon>Eurotatoria</taxon>
        <taxon>Monogononta</taxon>
        <taxon>Pseudotrocha</taxon>
        <taxon>Ploima</taxon>
        <taxon>Brachionidae</taxon>
        <taxon>Brachionus</taxon>
    </lineage>
</organism>
<feature type="repeat" description="WD" evidence="3">
    <location>
        <begin position="368"/>
        <end position="409"/>
    </location>
</feature>
<dbReference type="PROSITE" id="PS50082">
    <property type="entry name" value="WD_REPEATS_2"/>
    <property type="match status" value="4"/>
</dbReference>
<evidence type="ECO:0008006" key="7">
    <source>
        <dbReference type="Google" id="ProtNLM"/>
    </source>
</evidence>
<feature type="repeat" description="WD" evidence="3">
    <location>
        <begin position="276"/>
        <end position="317"/>
    </location>
</feature>
<evidence type="ECO:0000313" key="6">
    <source>
        <dbReference type="Proteomes" id="UP000663879"/>
    </source>
</evidence>
<evidence type="ECO:0000256" key="1">
    <source>
        <dbReference type="ARBA" id="ARBA00022574"/>
    </source>
</evidence>
<reference evidence="5" key="1">
    <citation type="submission" date="2021-02" db="EMBL/GenBank/DDBJ databases">
        <authorList>
            <person name="Nowell W R."/>
        </authorList>
    </citation>
    <scope>NUCLEOTIDE SEQUENCE</scope>
    <source>
        <strain evidence="5">Ploen Becks lab</strain>
    </source>
</reference>
<evidence type="ECO:0000313" key="5">
    <source>
        <dbReference type="EMBL" id="CAF0747840.1"/>
    </source>
</evidence>
<dbReference type="SMART" id="SM00320">
    <property type="entry name" value="WD40"/>
    <property type="match status" value="4"/>
</dbReference>
<dbReference type="GO" id="GO:0000209">
    <property type="term" value="P:protein polyubiquitination"/>
    <property type="evidence" value="ECO:0007669"/>
    <property type="project" value="TreeGrafter"/>
</dbReference>
<dbReference type="InterPro" id="IPR015943">
    <property type="entry name" value="WD40/YVTN_repeat-like_dom_sf"/>
</dbReference>
<dbReference type="GO" id="GO:0006283">
    <property type="term" value="P:transcription-coupled nucleotide-excision repair"/>
    <property type="evidence" value="ECO:0007669"/>
    <property type="project" value="InterPro"/>
</dbReference>
<dbReference type="InterPro" id="IPR042238">
    <property type="entry name" value="Rad28/ERCC8/Ckn1/ATCSA-1"/>
</dbReference>
<evidence type="ECO:0000256" key="4">
    <source>
        <dbReference type="SAM" id="MobiDB-lite"/>
    </source>
</evidence>
<dbReference type="SUPFAM" id="SSF50978">
    <property type="entry name" value="WD40 repeat-like"/>
    <property type="match status" value="1"/>
</dbReference>
<proteinExistence type="predicted"/>
<feature type="compositionally biased region" description="Basic and acidic residues" evidence="4">
    <location>
        <begin position="440"/>
        <end position="450"/>
    </location>
</feature>
<dbReference type="PANTHER" id="PTHR46202:SF1">
    <property type="entry name" value="DNA EXCISION REPAIR PROTEIN ERCC-8"/>
    <property type="match status" value="1"/>
</dbReference>
<comment type="caution">
    <text evidence="5">The sequence shown here is derived from an EMBL/GenBank/DDBJ whole genome shotgun (WGS) entry which is preliminary data.</text>
</comment>
<feature type="repeat" description="WD" evidence="3">
    <location>
        <begin position="115"/>
        <end position="157"/>
    </location>
</feature>
<dbReference type="AlphaFoldDB" id="A0A813P249"/>
<evidence type="ECO:0000256" key="3">
    <source>
        <dbReference type="PROSITE-ProRule" id="PRU00221"/>
    </source>
</evidence>
<name>A0A813P249_9BILA</name>
<accession>A0A813P249</accession>